<dbReference type="AlphaFoldDB" id="B4SFJ7"/>
<dbReference type="HOGENOM" id="CLU_041900_0_1_10"/>
<dbReference type="Pfam" id="PF14690">
    <property type="entry name" value="Zn_ribbon_ISL3"/>
    <property type="match status" value="1"/>
</dbReference>
<dbReference type="OrthoDB" id="1428197at2"/>
<dbReference type="eggNOG" id="COG3464">
    <property type="taxonomic scope" value="Bacteria"/>
</dbReference>
<accession>B4SFJ7</accession>
<organism evidence="4 5">
    <name type="scientific">Pelodictyon phaeoclathratiforme (strain DSM 5477 / BU-1)</name>
    <dbReference type="NCBI Taxonomy" id="324925"/>
    <lineage>
        <taxon>Bacteria</taxon>
        <taxon>Pseudomonadati</taxon>
        <taxon>Chlorobiota</taxon>
        <taxon>Chlorobiia</taxon>
        <taxon>Chlorobiales</taxon>
        <taxon>Chlorobiaceae</taxon>
        <taxon>Chlorobium/Pelodictyon group</taxon>
        <taxon>Pelodictyon</taxon>
    </lineage>
</organism>
<keyword evidence="5" id="KW-1185">Reference proteome</keyword>
<dbReference type="STRING" id="324925.Ppha_0966"/>
<dbReference type="Pfam" id="PF01610">
    <property type="entry name" value="DDE_Tnp_ISL3"/>
    <property type="match status" value="1"/>
</dbReference>
<gene>
    <name evidence="4" type="ordered locus">Ppha_0966</name>
</gene>
<name>B4SFJ7_PELPB</name>
<evidence type="ECO:0000259" key="1">
    <source>
        <dbReference type="Pfam" id="PF01610"/>
    </source>
</evidence>
<dbReference type="InterPro" id="IPR047951">
    <property type="entry name" value="Transpos_ISL3"/>
</dbReference>
<dbReference type="KEGG" id="pph:Ppha_0966"/>
<feature type="domain" description="Transposase IS204/IS1001/IS1096/IS1165 DDE" evidence="1">
    <location>
        <begin position="158"/>
        <end position="395"/>
    </location>
</feature>
<dbReference type="InterPro" id="IPR029261">
    <property type="entry name" value="Transposase_Znf"/>
</dbReference>
<dbReference type="EMBL" id="CP001110">
    <property type="protein sequence ID" value="ACF43252.1"/>
    <property type="molecule type" value="Genomic_DNA"/>
</dbReference>
<dbReference type="Pfam" id="PF13542">
    <property type="entry name" value="HTH_Tnp_ISL3"/>
    <property type="match status" value="1"/>
</dbReference>
<protein>
    <submittedName>
        <fullName evidence="4">Transposase IS204/IS1001/IS1096/IS1165 family protein</fullName>
    </submittedName>
</protein>
<proteinExistence type="predicted"/>
<dbReference type="PANTHER" id="PTHR33498">
    <property type="entry name" value="TRANSPOSASE FOR INSERTION SEQUENCE ELEMENT IS1557"/>
    <property type="match status" value="1"/>
</dbReference>
<evidence type="ECO:0000313" key="4">
    <source>
        <dbReference type="EMBL" id="ACF43252.1"/>
    </source>
</evidence>
<feature type="domain" description="Transposase IS204/IS1001/IS1096/IS1165 zinc-finger" evidence="3">
    <location>
        <begin position="43"/>
        <end position="87"/>
    </location>
</feature>
<dbReference type="InterPro" id="IPR002560">
    <property type="entry name" value="Transposase_DDE"/>
</dbReference>
<dbReference type="InterPro" id="IPR032877">
    <property type="entry name" value="Transposase_HTH"/>
</dbReference>
<dbReference type="Proteomes" id="UP000002724">
    <property type="component" value="Chromosome"/>
</dbReference>
<reference evidence="4 5" key="1">
    <citation type="submission" date="2008-06" db="EMBL/GenBank/DDBJ databases">
        <title>Complete sequence of Pelodictyon phaeoclathratiforme BU-1.</title>
        <authorList>
            <consortium name="US DOE Joint Genome Institute"/>
            <person name="Lucas S."/>
            <person name="Copeland A."/>
            <person name="Lapidus A."/>
            <person name="Glavina del Rio T."/>
            <person name="Dalin E."/>
            <person name="Tice H."/>
            <person name="Bruce D."/>
            <person name="Goodwin L."/>
            <person name="Pitluck S."/>
            <person name="Schmutz J."/>
            <person name="Larimer F."/>
            <person name="Land M."/>
            <person name="Hauser L."/>
            <person name="Kyrpides N."/>
            <person name="Mikhailova N."/>
            <person name="Liu Z."/>
            <person name="Li T."/>
            <person name="Zhao F."/>
            <person name="Overmann J."/>
            <person name="Bryant D.A."/>
            <person name="Richardson P."/>
        </authorList>
    </citation>
    <scope>NUCLEOTIDE SEQUENCE [LARGE SCALE GENOMIC DNA]</scope>
    <source>
        <strain evidence="5">DSM 5477 / BU-1</strain>
    </source>
</reference>
<evidence type="ECO:0000313" key="5">
    <source>
        <dbReference type="Proteomes" id="UP000002724"/>
    </source>
</evidence>
<feature type="domain" description="Transposase IS204/IS1001/IS1096/IS1165 helix-turn-helix" evidence="2">
    <location>
        <begin position="93"/>
        <end position="143"/>
    </location>
</feature>
<evidence type="ECO:0000259" key="2">
    <source>
        <dbReference type="Pfam" id="PF13542"/>
    </source>
</evidence>
<sequence>MQKLTEHYQQLLGFPAIWEVDDVNLSVSGLKIEVHLRFVGDEVICPQCGVRGKAYDKAPEQRWRHLDTMQFETIIIARIPRCQCETCGVKTIAVPWAAPHSRFTLMFEGFAVALLQHCSSVQAASNILKLDWHAVDQIMKRAVERGLLRREPDDVVHVGMDEKSFRSGQKYITILNDLDKSRVLDVIEDRTLTATKKLLGTLSKQQRKAVKSVSLDMWQAFATATHKLLPAADIVHDRFHISKYLNDAVNKVRHQESQELKKDGDTRLVGSKYTWLRNPEKMTKSQKTRFNELIACEFKTGVAWVLKNIFRDFWNCSSGLRGEIFFAYWCELVDKTKLKPLIKVKDMMERHKGNILNYFKHQVSNAISEGINSKIQLIKATARGFRGFESYRTRILFYCGKLDMKI</sequence>
<dbReference type="PANTHER" id="PTHR33498:SF1">
    <property type="entry name" value="TRANSPOSASE FOR INSERTION SEQUENCE ELEMENT IS1557"/>
    <property type="match status" value="1"/>
</dbReference>
<dbReference type="RefSeq" id="WP_012507746.1">
    <property type="nucleotide sequence ID" value="NC_011060.1"/>
</dbReference>
<dbReference type="NCBIfam" id="NF033550">
    <property type="entry name" value="transpos_ISL3"/>
    <property type="match status" value="1"/>
</dbReference>
<evidence type="ECO:0000259" key="3">
    <source>
        <dbReference type="Pfam" id="PF14690"/>
    </source>
</evidence>